<feature type="active site" description="Proton donor" evidence="7">
    <location>
        <position position="341"/>
    </location>
</feature>
<dbReference type="Pfam" id="PF02784">
    <property type="entry name" value="Orn_Arg_deC_N"/>
    <property type="match status" value="1"/>
</dbReference>
<dbReference type="Pfam" id="PF00278">
    <property type="entry name" value="Orn_DAP_Arg_deC"/>
    <property type="match status" value="1"/>
</dbReference>
<comment type="cofactor">
    <cofactor evidence="1 5 7 8">
        <name>pyridoxal 5'-phosphate</name>
        <dbReference type="ChEBI" id="CHEBI:597326"/>
    </cofactor>
</comment>
<dbReference type="SUPFAM" id="SSF50621">
    <property type="entry name" value="Alanine racemase C-terminal domain-like"/>
    <property type="match status" value="1"/>
</dbReference>
<dbReference type="Proteomes" id="UP000294614">
    <property type="component" value="Unassembled WGS sequence"/>
</dbReference>
<dbReference type="PANTHER" id="PTHR43727">
    <property type="entry name" value="DIAMINOPIMELATE DECARBOXYLASE"/>
    <property type="match status" value="1"/>
</dbReference>
<dbReference type="GO" id="GO:0008836">
    <property type="term" value="F:diaminopimelate decarboxylase activity"/>
    <property type="evidence" value="ECO:0007669"/>
    <property type="project" value="UniProtKB-UniRule"/>
</dbReference>
<feature type="domain" description="Orn/DAP/Arg decarboxylase 2 C-terminal" evidence="9">
    <location>
        <begin position="29"/>
        <end position="368"/>
    </location>
</feature>
<dbReference type="InterPro" id="IPR009006">
    <property type="entry name" value="Ala_racemase/Decarboxylase_C"/>
</dbReference>
<evidence type="ECO:0000256" key="1">
    <source>
        <dbReference type="ARBA" id="ARBA00001933"/>
    </source>
</evidence>
<proteinExistence type="inferred from homology"/>
<evidence type="ECO:0000256" key="2">
    <source>
        <dbReference type="ARBA" id="ARBA00022793"/>
    </source>
</evidence>
<evidence type="ECO:0000313" key="11">
    <source>
        <dbReference type="EMBL" id="TCK59468.1"/>
    </source>
</evidence>
<comment type="subunit">
    <text evidence="5">Homodimer.</text>
</comment>
<feature type="binding site" evidence="5">
    <location>
        <position position="312"/>
    </location>
    <ligand>
        <name>substrate</name>
    </ligand>
</feature>
<dbReference type="AlphaFoldDB" id="A0A4R1K5J9"/>
<feature type="binding site" evidence="5">
    <location>
        <position position="370"/>
    </location>
    <ligand>
        <name>substrate</name>
    </ligand>
</feature>
<comment type="similarity">
    <text evidence="5">Belongs to the Orn/Lys/Arg decarboxylase class-II family. LysA subfamily.</text>
</comment>
<evidence type="ECO:0000259" key="10">
    <source>
        <dbReference type="Pfam" id="PF02784"/>
    </source>
</evidence>
<dbReference type="GO" id="GO:0030170">
    <property type="term" value="F:pyridoxal phosphate binding"/>
    <property type="evidence" value="ECO:0007669"/>
    <property type="project" value="UniProtKB-UniRule"/>
</dbReference>
<dbReference type="NCBIfam" id="TIGR01048">
    <property type="entry name" value="lysA"/>
    <property type="match status" value="1"/>
</dbReference>
<dbReference type="EMBL" id="SMGG01000006">
    <property type="protein sequence ID" value="TCK59468.1"/>
    <property type="molecule type" value="Genomic_DNA"/>
</dbReference>
<dbReference type="InterPro" id="IPR000183">
    <property type="entry name" value="Orn/DAP/Arg_de-COase"/>
</dbReference>
<feature type="binding site" evidence="5">
    <location>
        <position position="342"/>
    </location>
    <ligand>
        <name>substrate</name>
    </ligand>
</feature>
<keyword evidence="5 8" id="KW-0457">Lysine biosynthesis</keyword>
<dbReference type="GO" id="GO:0009089">
    <property type="term" value="P:lysine biosynthetic process via diaminopimelate"/>
    <property type="evidence" value="ECO:0007669"/>
    <property type="project" value="UniProtKB-UniRule"/>
</dbReference>
<protein>
    <recommendedName>
        <fullName evidence="5 6">Diaminopimelate decarboxylase</fullName>
        <shortName evidence="5">DAP decarboxylase</shortName>
        <shortName evidence="5">DAPDC</shortName>
        <ecNumber evidence="5 6">4.1.1.20</ecNumber>
    </recommendedName>
</protein>
<evidence type="ECO:0000256" key="6">
    <source>
        <dbReference type="NCBIfam" id="TIGR01048"/>
    </source>
</evidence>
<feature type="binding site" evidence="5">
    <location>
        <position position="370"/>
    </location>
    <ligand>
        <name>pyridoxal 5'-phosphate</name>
        <dbReference type="ChEBI" id="CHEBI:597326"/>
    </ligand>
</feature>
<evidence type="ECO:0000256" key="5">
    <source>
        <dbReference type="HAMAP-Rule" id="MF_02120"/>
    </source>
</evidence>
<dbReference type="PRINTS" id="PR01181">
    <property type="entry name" value="DAPDCRBXLASE"/>
</dbReference>
<dbReference type="FunFam" id="3.20.20.10:FF:000003">
    <property type="entry name" value="Diaminopimelate decarboxylase"/>
    <property type="match status" value="1"/>
</dbReference>
<dbReference type="InterPro" id="IPR022643">
    <property type="entry name" value="De-COase2_C"/>
</dbReference>
<dbReference type="InterPro" id="IPR002986">
    <property type="entry name" value="DAP_deCOOHase_LysA"/>
</dbReference>
<keyword evidence="12" id="KW-1185">Reference proteome</keyword>
<evidence type="ECO:0000259" key="9">
    <source>
        <dbReference type="Pfam" id="PF00278"/>
    </source>
</evidence>
<evidence type="ECO:0000313" key="12">
    <source>
        <dbReference type="Proteomes" id="UP000294614"/>
    </source>
</evidence>
<comment type="caution">
    <text evidence="11">The sequence shown here is derived from an EMBL/GenBank/DDBJ whole genome shotgun (WGS) entry which is preliminary data.</text>
</comment>
<dbReference type="Gene3D" id="3.20.20.10">
    <property type="entry name" value="Alanine racemase"/>
    <property type="match status" value="1"/>
</dbReference>
<dbReference type="Gene3D" id="2.40.37.10">
    <property type="entry name" value="Lyase, Ornithine Decarboxylase, Chain A, domain 1"/>
    <property type="match status" value="1"/>
</dbReference>
<dbReference type="EC" id="4.1.1.20" evidence="5 6"/>
<evidence type="ECO:0000256" key="3">
    <source>
        <dbReference type="ARBA" id="ARBA00022898"/>
    </source>
</evidence>
<dbReference type="UniPathway" id="UPA00034">
    <property type="reaction ID" value="UER00027"/>
</dbReference>
<keyword evidence="5" id="KW-0028">Amino-acid biosynthesis</keyword>
<feature type="binding site" evidence="5">
    <location>
        <begin position="273"/>
        <end position="276"/>
    </location>
    <ligand>
        <name>pyridoxal 5'-phosphate</name>
        <dbReference type="ChEBI" id="CHEBI:597326"/>
    </ligand>
</feature>
<dbReference type="PANTHER" id="PTHR43727:SF2">
    <property type="entry name" value="GROUP IV DECARBOXYLASE"/>
    <property type="match status" value="1"/>
</dbReference>
<dbReference type="InterPro" id="IPR029066">
    <property type="entry name" value="PLP-binding_barrel"/>
</dbReference>
<reference evidence="11 12" key="1">
    <citation type="submission" date="2019-03" db="EMBL/GenBank/DDBJ databases">
        <title>Genomic Encyclopedia of Type Strains, Phase IV (KMG-IV): sequencing the most valuable type-strain genomes for metagenomic binning, comparative biology and taxonomic classification.</title>
        <authorList>
            <person name="Goeker M."/>
        </authorList>
    </citation>
    <scope>NUCLEOTIDE SEQUENCE [LARGE SCALE GENOMIC DNA]</scope>
    <source>
        <strain evidence="11 12">DSM 24984</strain>
    </source>
</reference>
<dbReference type="InterPro" id="IPR022644">
    <property type="entry name" value="De-COase2_N"/>
</dbReference>
<dbReference type="InterPro" id="IPR022653">
    <property type="entry name" value="De-COase2_pyr-phos_BS"/>
</dbReference>
<dbReference type="OrthoDB" id="9802241at2"/>
<comment type="catalytic activity">
    <reaction evidence="5 8">
        <text>meso-2,6-diaminopimelate + H(+) = L-lysine + CO2</text>
        <dbReference type="Rhea" id="RHEA:15101"/>
        <dbReference type="ChEBI" id="CHEBI:15378"/>
        <dbReference type="ChEBI" id="CHEBI:16526"/>
        <dbReference type="ChEBI" id="CHEBI:32551"/>
        <dbReference type="ChEBI" id="CHEBI:57791"/>
        <dbReference type="EC" id="4.1.1.20"/>
    </reaction>
</comment>
<dbReference type="PROSITE" id="PS00878">
    <property type="entry name" value="ODR_DC_2_1"/>
    <property type="match status" value="1"/>
</dbReference>
<comment type="function">
    <text evidence="5">Specifically catalyzes the decarboxylation of meso-diaminopimelate (meso-DAP) to L-lysine.</text>
</comment>
<gene>
    <name evidence="5" type="primary">lysA</name>
    <name evidence="11" type="ORF">C8D98_2402</name>
</gene>
<evidence type="ECO:0000256" key="7">
    <source>
        <dbReference type="PIRSR" id="PIRSR600183-50"/>
    </source>
</evidence>
<dbReference type="SUPFAM" id="SSF51419">
    <property type="entry name" value="PLP-binding barrel"/>
    <property type="match status" value="1"/>
</dbReference>
<organism evidence="11 12">
    <name type="scientific">Seleniivibrio woodruffii</name>
    <dbReference type="NCBI Taxonomy" id="1078050"/>
    <lineage>
        <taxon>Bacteria</taxon>
        <taxon>Pseudomonadati</taxon>
        <taxon>Deferribacterota</taxon>
        <taxon>Deferribacteres</taxon>
        <taxon>Deferribacterales</taxon>
        <taxon>Geovibrionaceae</taxon>
        <taxon>Seleniivibrio</taxon>
    </lineage>
</organism>
<dbReference type="PRINTS" id="PR01179">
    <property type="entry name" value="ODADCRBXLASE"/>
</dbReference>
<feature type="modified residue" description="N6-(pyridoxal phosphate)lysine" evidence="5 7">
    <location>
        <position position="60"/>
    </location>
</feature>
<feature type="binding site" evidence="5">
    <location>
        <position position="276"/>
    </location>
    <ligand>
        <name>substrate</name>
    </ligand>
</feature>
<keyword evidence="3 5" id="KW-0663">Pyridoxal phosphate</keyword>
<keyword evidence="4 5" id="KW-0456">Lyase</keyword>
<accession>A0A4R1K5J9</accession>
<dbReference type="RefSeq" id="WP_132874377.1">
    <property type="nucleotide sequence ID" value="NZ_SMGG01000006.1"/>
</dbReference>
<name>A0A4R1K5J9_9BACT</name>
<keyword evidence="2 5" id="KW-0210">Decarboxylase</keyword>
<dbReference type="CDD" id="cd06828">
    <property type="entry name" value="PLPDE_III_DapDC"/>
    <property type="match status" value="1"/>
</dbReference>
<evidence type="ECO:0000256" key="4">
    <source>
        <dbReference type="ARBA" id="ARBA00023239"/>
    </source>
</evidence>
<evidence type="ECO:0000256" key="8">
    <source>
        <dbReference type="RuleBase" id="RU003738"/>
    </source>
</evidence>
<sequence>MNYFSYQNGTMHCEETALEQIASEIGTPFYVYSAKSFTDSYNNFANAFQSRKNIICFAVKSCSNIGVLGLLGSLGAGADIVSGGELYRALRAGIDPEKIVYAGVGKTRQEIKEALEAGILMFNAESAQELDVLNEVAGSTGKRARVAIRVNPNVDPKTHPYISTGLKKNKFGISADTVKEQFRYAATLEWLDVEGVHCHIGSQLTEVSPFGEAAKIMASLIKDLRADGIDIKYLDMGGGLGITYNGETPPNHSEYAAAVLEAVRDLDVTLIFEPGRNISGNAGALVTRVLYTKDTEAKHFKVVDAAMNDLARPSLYDAYHSILPVRETDAKIKCDVVGPICETGDFLARDREAADVPVDGLYAVMSAGAYGMSMSSNYNSRPRAAEVLVSGGNYFIIRRRETYADLTGPESVPAFLRTGKNI</sequence>
<feature type="binding site" evidence="5">
    <location>
        <position position="316"/>
    </location>
    <ligand>
        <name>substrate</name>
    </ligand>
</feature>
<dbReference type="HAMAP" id="MF_02120">
    <property type="entry name" value="LysA"/>
    <property type="match status" value="1"/>
</dbReference>
<comment type="pathway">
    <text evidence="5 8">Amino-acid biosynthesis; L-lysine biosynthesis via DAP pathway; L-lysine from DL-2,6-diaminopimelate: step 1/1.</text>
</comment>
<feature type="domain" description="Orn/DAP/Arg decarboxylase 2 N-terminal" evidence="10">
    <location>
        <begin position="37"/>
        <end position="279"/>
    </location>
</feature>
<feature type="binding site" evidence="5">
    <location>
        <position position="239"/>
    </location>
    <ligand>
        <name>pyridoxal 5'-phosphate</name>
        <dbReference type="ChEBI" id="CHEBI:597326"/>
    </ligand>
</feature>